<feature type="domain" description="Histidine kinase/HSP90-like ATPase" evidence="3">
    <location>
        <begin position="36"/>
        <end position="140"/>
    </location>
</feature>
<keyword evidence="5" id="KW-1185">Reference proteome</keyword>
<dbReference type="EMBL" id="JBHYTS010000053">
    <property type="protein sequence ID" value="MFE1754179.1"/>
    <property type="molecule type" value="Genomic_DNA"/>
</dbReference>
<evidence type="ECO:0000256" key="1">
    <source>
        <dbReference type="ARBA" id="ARBA00022527"/>
    </source>
</evidence>
<accession>A0ABW6HC22</accession>
<reference evidence="4 5" key="1">
    <citation type="submission" date="2024-09" db="EMBL/GenBank/DDBJ databases">
        <title>The Natural Products Discovery Center: Release of the First 8490 Sequenced Strains for Exploring Actinobacteria Biosynthetic Diversity.</title>
        <authorList>
            <person name="Kalkreuter E."/>
            <person name="Kautsar S.A."/>
            <person name="Yang D."/>
            <person name="Bader C.D."/>
            <person name="Teijaro C.N."/>
            <person name="Fluegel L."/>
            <person name="Davis C.M."/>
            <person name="Simpson J.R."/>
            <person name="Lauterbach L."/>
            <person name="Steele A.D."/>
            <person name="Gui C."/>
            <person name="Meng S."/>
            <person name="Li G."/>
            <person name="Viehrig K."/>
            <person name="Ye F."/>
            <person name="Su P."/>
            <person name="Kiefer A.F."/>
            <person name="Nichols A."/>
            <person name="Cepeda A.J."/>
            <person name="Yan W."/>
            <person name="Fan B."/>
            <person name="Jiang Y."/>
            <person name="Adhikari A."/>
            <person name="Zheng C.-J."/>
            <person name="Schuster L."/>
            <person name="Cowan T.M."/>
            <person name="Smanski M.J."/>
            <person name="Chevrette M.G."/>
            <person name="De Carvalho L.P.S."/>
            <person name="Shen B."/>
        </authorList>
    </citation>
    <scope>NUCLEOTIDE SEQUENCE [LARGE SCALE GENOMIC DNA]</scope>
    <source>
        <strain evidence="4 5">NPDC059500</strain>
    </source>
</reference>
<dbReference type="Gene3D" id="3.30.565.10">
    <property type="entry name" value="Histidine kinase-like ATPase, C-terminal domain"/>
    <property type="match status" value="1"/>
</dbReference>
<keyword evidence="4" id="KW-0067">ATP-binding</keyword>
<dbReference type="InterPro" id="IPR036890">
    <property type="entry name" value="HATPase_C_sf"/>
</dbReference>
<keyword evidence="1" id="KW-0723">Serine/threonine-protein kinase</keyword>
<dbReference type="Proteomes" id="UP001599756">
    <property type="component" value="Unassembled WGS sequence"/>
</dbReference>
<feature type="region of interest" description="Disordered" evidence="2">
    <location>
        <begin position="148"/>
        <end position="169"/>
    </location>
</feature>
<protein>
    <submittedName>
        <fullName evidence="4">ATP-binding protein</fullName>
    </submittedName>
</protein>
<evidence type="ECO:0000259" key="3">
    <source>
        <dbReference type="Pfam" id="PF13581"/>
    </source>
</evidence>
<proteinExistence type="predicted"/>
<keyword evidence="1" id="KW-0808">Transferase</keyword>
<dbReference type="GO" id="GO:0005524">
    <property type="term" value="F:ATP binding"/>
    <property type="evidence" value="ECO:0007669"/>
    <property type="project" value="UniProtKB-KW"/>
</dbReference>
<dbReference type="InterPro" id="IPR050267">
    <property type="entry name" value="Anti-sigma-factor_SerPK"/>
</dbReference>
<dbReference type="CDD" id="cd16936">
    <property type="entry name" value="HATPase_RsbW-like"/>
    <property type="match status" value="1"/>
</dbReference>
<sequence length="169" mass="17283">MDHAVGGGDRQSLVDPFIAVTAAFEGEEIAAARDLARTFLADLQAGHGIPVSGRVMGTVQLVVSELVTNARKYAPGPCMLTLEATGSAVDVTVWDSEPTLPIAQVADPGRVGQHGLEIILAVSEGFTTCREPVGKRVTATIALADDAAGSSPAANCDQPRGASAQDACS</sequence>
<dbReference type="InterPro" id="IPR003594">
    <property type="entry name" value="HATPase_dom"/>
</dbReference>
<dbReference type="PANTHER" id="PTHR35526">
    <property type="entry name" value="ANTI-SIGMA-F FACTOR RSBW-RELATED"/>
    <property type="match status" value="1"/>
</dbReference>
<dbReference type="RefSeq" id="WP_381808913.1">
    <property type="nucleotide sequence ID" value="NZ_JBHYTS010000053.1"/>
</dbReference>
<dbReference type="Pfam" id="PF13581">
    <property type="entry name" value="HATPase_c_2"/>
    <property type="match status" value="1"/>
</dbReference>
<keyword evidence="4" id="KW-0547">Nucleotide-binding</keyword>
<comment type="caution">
    <text evidence="4">The sequence shown here is derived from an EMBL/GenBank/DDBJ whole genome shotgun (WGS) entry which is preliminary data.</text>
</comment>
<keyword evidence="1" id="KW-0418">Kinase</keyword>
<dbReference type="SUPFAM" id="SSF55874">
    <property type="entry name" value="ATPase domain of HSP90 chaperone/DNA topoisomerase II/histidine kinase"/>
    <property type="match status" value="1"/>
</dbReference>
<gene>
    <name evidence="4" type="ORF">ACFW88_27170</name>
</gene>
<evidence type="ECO:0000256" key="2">
    <source>
        <dbReference type="SAM" id="MobiDB-lite"/>
    </source>
</evidence>
<organism evidence="4 5">
    <name type="scientific">Streptomyces anandii</name>
    <dbReference type="NCBI Taxonomy" id="285454"/>
    <lineage>
        <taxon>Bacteria</taxon>
        <taxon>Bacillati</taxon>
        <taxon>Actinomycetota</taxon>
        <taxon>Actinomycetes</taxon>
        <taxon>Kitasatosporales</taxon>
        <taxon>Streptomycetaceae</taxon>
        <taxon>Streptomyces</taxon>
    </lineage>
</organism>
<dbReference type="PANTHER" id="PTHR35526:SF3">
    <property type="entry name" value="ANTI-SIGMA-F FACTOR RSBW"/>
    <property type="match status" value="1"/>
</dbReference>
<evidence type="ECO:0000313" key="4">
    <source>
        <dbReference type="EMBL" id="MFE1754179.1"/>
    </source>
</evidence>
<name>A0ABW6HC22_9ACTN</name>
<evidence type="ECO:0000313" key="5">
    <source>
        <dbReference type="Proteomes" id="UP001599756"/>
    </source>
</evidence>